<dbReference type="VEuPathDB" id="VectorBase:LOC119183195"/>
<evidence type="ECO:0008006" key="4">
    <source>
        <dbReference type="Google" id="ProtNLM"/>
    </source>
</evidence>
<dbReference type="AlphaFoldDB" id="A0A9J6EQ16"/>
<gene>
    <name evidence="2" type="ORF">HPB51_020908</name>
</gene>
<accession>A0A9J6EQ16</accession>
<organism evidence="2 3">
    <name type="scientific">Rhipicephalus microplus</name>
    <name type="common">Cattle tick</name>
    <name type="synonym">Boophilus microplus</name>
    <dbReference type="NCBI Taxonomy" id="6941"/>
    <lineage>
        <taxon>Eukaryota</taxon>
        <taxon>Metazoa</taxon>
        <taxon>Ecdysozoa</taxon>
        <taxon>Arthropoda</taxon>
        <taxon>Chelicerata</taxon>
        <taxon>Arachnida</taxon>
        <taxon>Acari</taxon>
        <taxon>Parasitiformes</taxon>
        <taxon>Ixodida</taxon>
        <taxon>Ixodoidea</taxon>
        <taxon>Ixodidae</taxon>
        <taxon>Rhipicephalinae</taxon>
        <taxon>Rhipicephalus</taxon>
        <taxon>Boophilus</taxon>
    </lineage>
</organism>
<comment type="caution">
    <text evidence="2">The sequence shown here is derived from an EMBL/GenBank/DDBJ whole genome shotgun (WGS) entry which is preliminary data.</text>
</comment>
<keyword evidence="3" id="KW-1185">Reference proteome</keyword>
<dbReference type="SUPFAM" id="SSF56219">
    <property type="entry name" value="DNase I-like"/>
    <property type="match status" value="1"/>
</dbReference>
<dbReference type="EMBL" id="JABSTU010000003">
    <property type="protein sequence ID" value="KAH8036237.1"/>
    <property type="molecule type" value="Genomic_DNA"/>
</dbReference>
<evidence type="ECO:0000313" key="2">
    <source>
        <dbReference type="EMBL" id="KAH8036237.1"/>
    </source>
</evidence>
<dbReference type="InterPro" id="IPR013083">
    <property type="entry name" value="Znf_RING/FYVE/PHD"/>
</dbReference>
<evidence type="ECO:0000256" key="1">
    <source>
        <dbReference type="SAM" id="MobiDB-lite"/>
    </source>
</evidence>
<proteinExistence type="predicted"/>
<name>A0A9J6EQ16_RHIMP</name>
<reference evidence="2" key="1">
    <citation type="journal article" date="2020" name="Cell">
        <title>Large-Scale Comparative Analyses of Tick Genomes Elucidate Their Genetic Diversity and Vector Capacities.</title>
        <authorList>
            <consortium name="Tick Genome and Microbiome Consortium (TIGMIC)"/>
            <person name="Jia N."/>
            <person name="Wang J."/>
            <person name="Shi W."/>
            <person name="Du L."/>
            <person name="Sun Y."/>
            <person name="Zhan W."/>
            <person name="Jiang J.F."/>
            <person name="Wang Q."/>
            <person name="Zhang B."/>
            <person name="Ji P."/>
            <person name="Bell-Sakyi L."/>
            <person name="Cui X.M."/>
            <person name="Yuan T.T."/>
            <person name="Jiang B.G."/>
            <person name="Yang W.F."/>
            <person name="Lam T.T."/>
            <person name="Chang Q.C."/>
            <person name="Ding S.J."/>
            <person name="Wang X.J."/>
            <person name="Zhu J.G."/>
            <person name="Ruan X.D."/>
            <person name="Zhao L."/>
            <person name="Wei J.T."/>
            <person name="Ye R.Z."/>
            <person name="Que T.C."/>
            <person name="Du C.H."/>
            <person name="Zhou Y.H."/>
            <person name="Cheng J.X."/>
            <person name="Dai P.F."/>
            <person name="Guo W.B."/>
            <person name="Han X.H."/>
            <person name="Huang E.J."/>
            <person name="Li L.F."/>
            <person name="Wei W."/>
            <person name="Gao Y.C."/>
            <person name="Liu J.Z."/>
            <person name="Shao H.Z."/>
            <person name="Wang X."/>
            <person name="Wang C.C."/>
            <person name="Yang T.C."/>
            <person name="Huo Q.B."/>
            <person name="Li W."/>
            <person name="Chen H.Y."/>
            <person name="Chen S.E."/>
            <person name="Zhou L.G."/>
            <person name="Ni X.B."/>
            <person name="Tian J.H."/>
            <person name="Sheng Y."/>
            <person name="Liu T."/>
            <person name="Pan Y.S."/>
            <person name="Xia L.Y."/>
            <person name="Li J."/>
            <person name="Zhao F."/>
            <person name="Cao W.C."/>
        </authorList>
    </citation>
    <scope>NUCLEOTIDE SEQUENCE</scope>
    <source>
        <strain evidence="2">Rmic-2018</strain>
    </source>
</reference>
<evidence type="ECO:0000313" key="3">
    <source>
        <dbReference type="Proteomes" id="UP000821866"/>
    </source>
</evidence>
<dbReference type="Proteomes" id="UP000821866">
    <property type="component" value="Chromosome 11"/>
</dbReference>
<sequence>MAAQTKGEQHGSALDDESPISERAGLSARTRSPITSLSGFVKAATLNVRGLASRKKQTQLYRLAMDQDLDIIAVQETKVESVDATESLLQRFTGRYTASRTKYVLSGFSDLFFERRRIPFVRPFPPERVCSTCGFVPQVTARLPCHHILCLRCKNLSSGRCPHQCGNFEDGAVELRIFERSHLMELSVFCVHGDCNFVCKLADLPSHVSQCKVRCNKCGAIIYRRASIAHLRQCYGALQTEGTTASAAEVPTDGSP</sequence>
<reference evidence="2" key="2">
    <citation type="submission" date="2021-09" db="EMBL/GenBank/DDBJ databases">
        <authorList>
            <person name="Jia N."/>
            <person name="Wang J."/>
            <person name="Shi W."/>
            <person name="Du L."/>
            <person name="Sun Y."/>
            <person name="Zhan W."/>
            <person name="Jiang J."/>
            <person name="Wang Q."/>
            <person name="Zhang B."/>
            <person name="Ji P."/>
            <person name="Sakyi L.B."/>
            <person name="Cui X."/>
            <person name="Yuan T."/>
            <person name="Jiang B."/>
            <person name="Yang W."/>
            <person name="Lam T.T.-Y."/>
            <person name="Chang Q."/>
            <person name="Ding S."/>
            <person name="Wang X."/>
            <person name="Zhu J."/>
            <person name="Ruan X."/>
            <person name="Zhao L."/>
            <person name="Wei J."/>
            <person name="Que T."/>
            <person name="Du C."/>
            <person name="Cheng J."/>
            <person name="Dai P."/>
            <person name="Han X."/>
            <person name="Huang E."/>
            <person name="Gao Y."/>
            <person name="Liu J."/>
            <person name="Shao H."/>
            <person name="Ye R."/>
            <person name="Li L."/>
            <person name="Wei W."/>
            <person name="Wang X."/>
            <person name="Wang C."/>
            <person name="Huo Q."/>
            <person name="Li W."/>
            <person name="Guo W."/>
            <person name="Chen H."/>
            <person name="Chen S."/>
            <person name="Zhou L."/>
            <person name="Zhou L."/>
            <person name="Ni X."/>
            <person name="Tian J."/>
            <person name="Zhou Y."/>
            <person name="Sheng Y."/>
            <person name="Liu T."/>
            <person name="Pan Y."/>
            <person name="Xia L."/>
            <person name="Li J."/>
            <person name="Zhao F."/>
            <person name="Cao W."/>
        </authorList>
    </citation>
    <scope>NUCLEOTIDE SEQUENCE</scope>
    <source>
        <strain evidence="2">Rmic-2018</strain>
        <tissue evidence="2">Larvae</tissue>
    </source>
</reference>
<protein>
    <recommendedName>
        <fullName evidence="4">RING-type domain-containing protein</fullName>
    </recommendedName>
</protein>
<dbReference type="InterPro" id="IPR036691">
    <property type="entry name" value="Endo/exonu/phosph_ase_sf"/>
</dbReference>
<dbReference type="Gene3D" id="3.30.40.10">
    <property type="entry name" value="Zinc/RING finger domain, C3HC4 (zinc finger)"/>
    <property type="match status" value="1"/>
</dbReference>
<feature type="region of interest" description="Disordered" evidence="1">
    <location>
        <begin position="1"/>
        <end position="29"/>
    </location>
</feature>
<dbReference type="Gene3D" id="3.60.10.10">
    <property type="entry name" value="Endonuclease/exonuclease/phosphatase"/>
    <property type="match status" value="1"/>
</dbReference>